<comment type="subcellular location">
    <subcellularLocation>
        <location evidence="1">Endomembrane system</location>
    </subcellularLocation>
</comment>
<organism evidence="10 11">
    <name type="scientific">Paralvinella palmiformis</name>
    <dbReference type="NCBI Taxonomy" id="53620"/>
    <lineage>
        <taxon>Eukaryota</taxon>
        <taxon>Metazoa</taxon>
        <taxon>Spiralia</taxon>
        <taxon>Lophotrochozoa</taxon>
        <taxon>Annelida</taxon>
        <taxon>Polychaeta</taxon>
        <taxon>Sedentaria</taxon>
        <taxon>Canalipalpata</taxon>
        <taxon>Terebellida</taxon>
        <taxon>Terebelliformia</taxon>
        <taxon>Alvinellidae</taxon>
        <taxon>Paralvinella</taxon>
    </lineage>
</organism>
<keyword evidence="4" id="KW-0418">Kinase</keyword>
<dbReference type="GO" id="GO:0008481">
    <property type="term" value="F:sphingosine kinase activity"/>
    <property type="evidence" value="ECO:0007669"/>
    <property type="project" value="UniProtKB-EC"/>
</dbReference>
<proteinExistence type="predicted"/>
<evidence type="ECO:0000256" key="7">
    <source>
        <dbReference type="ARBA" id="ARBA00044037"/>
    </source>
</evidence>
<gene>
    <name evidence="10" type="ORF">LSH36_421g01056</name>
</gene>
<evidence type="ECO:0000259" key="9">
    <source>
        <dbReference type="PROSITE" id="PS50146"/>
    </source>
</evidence>
<dbReference type="Gene3D" id="3.40.50.10330">
    <property type="entry name" value="Probable inorganic polyphosphate/atp-NAD kinase, domain 1"/>
    <property type="match status" value="1"/>
</dbReference>
<reference evidence="10" key="1">
    <citation type="journal article" date="2023" name="Mol. Biol. Evol.">
        <title>Third-Generation Sequencing Reveals the Adaptive Role of the Epigenome in Three Deep-Sea Polychaetes.</title>
        <authorList>
            <person name="Perez M."/>
            <person name="Aroh O."/>
            <person name="Sun Y."/>
            <person name="Lan Y."/>
            <person name="Juniper S.K."/>
            <person name="Young C.R."/>
            <person name="Angers B."/>
            <person name="Qian P.Y."/>
        </authorList>
    </citation>
    <scope>NUCLEOTIDE SEQUENCE</scope>
    <source>
        <strain evidence="10">P08H-3</strain>
    </source>
</reference>
<evidence type="ECO:0000256" key="6">
    <source>
        <dbReference type="ARBA" id="ARBA00023136"/>
    </source>
</evidence>
<dbReference type="GO" id="GO:0046512">
    <property type="term" value="P:sphingosine biosynthetic process"/>
    <property type="evidence" value="ECO:0007669"/>
    <property type="project" value="TreeGrafter"/>
</dbReference>
<dbReference type="SMART" id="SM00046">
    <property type="entry name" value="DAGKc"/>
    <property type="match status" value="1"/>
</dbReference>
<evidence type="ECO:0000256" key="1">
    <source>
        <dbReference type="ARBA" id="ARBA00004308"/>
    </source>
</evidence>
<dbReference type="Gene3D" id="2.60.200.40">
    <property type="match status" value="1"/>
</dbReference>
<dbReference type="Pfam" id="PF00781">
    <property type="entry name" value="DAGK_cat"/>
    <property type="match status" value="1"/>
</dbReference>
<evidence type="ECO:0000313" key="10">
    <source>
        <dbReference type="EMBL" id="KAK2150134.1"/>
    </source>
</evidence>
<dbReference type="GO" id="GO:0042981">
    <property type="term" value="P:regulation of apoptotic process"/>
    <property type="evidence" value="ECO:0007669"/>
    <property type="project" value="UniProtKB-ARBA"/>
</dbReference>
<comment type="caution">
    <text evidence="10">The sequence shown here is derived from an EMBL/GenBank/DDBJ whole genome shotgun (WGS) entry which is preliminary data.</text>
</comment>
<accession>A0AAD9JC48</accession>
<feature type="compositionally biased region" description="Basic residues" evidence="8">
    <location>
        <begin position="65"/>
        <end position="79"/>
    </location>
</feature>
<keyword evidence="11" id="KW-1185">Reference proteome</keyword>
<dbReference type="GO" id="GO:0005524">
    <property type="term" value="F:ATP binding"/>
    <property type="evidence" value="ECO:0007669"/>
    <property type="project" value="UniProtKB-KW"/>
</dbReference>
<dbReference type="GO" id="GO:0005737">
    <property type="term" value="C:cytoplasm"/>
    <property type="evidence" value="ECO:0007669"/>
    <property type="project" value="TreeGrafter"/>
</dbReference>
<dbReference type="SUPFAM" id="SSF111331">
    <property type="entry name" value="NAD kinase/diacylglycerol kinase-like"/>
    <property type="match status" value="1"/>
</dbReference>
<name>A0AAD9JC48_9ANNE</name>
<feature type="region of interest" description="Disordered" evidence="8">
    <location>
        <begin position="63"/>
        <end position="86"/>
    </location>
</feature>
<dbReference type="AlphaFoldDB" id="A0AAD9JC48"/>
<dbReference type="InterPro" id="IPR050187">
    <property type="entry name" value="Lipid_Phosphate_FormReg"/>
</dbReference>
<dbReference type="Proteomes" id="UP001208570">
    <property type="component" value="Unassembled WGS sequence"/>
</dbReference>
<protein>
    <recommendedName>
        <fullName evidence="7">sphingosine kinase</fullName>
        <ecNumber evidence="7">2.7.1.91</ecNumber>
    </recommendedName>
</protein>
<dbReference type="GO" id="GO:0016020">
    <property type="term" value="C:membrane"/>
    <property type="evidence" value="ECO:0007669"/>
    <property type="project" value="TreeGrafter"/>
</dbReference>
<dbReference type="PANTHER" id="PTHR12358">
    <property type="entry name" value="SPHINGOSINE KINASE"/>
    <property type="match status" value="1"/>
</dbReference>
<dbReference type="InterPro" id="IPR017438">
    <property type="entry name" value="ATP-NAD_kinase_N"/>
</dbReference>
<evidence type="ECO:0000256" key="4">
    <source>
        <dbReference type="ARBA" id="ARBA00022777"/>
    </source>
</evidence>
<evidence type="ECO:0000256" key="8">
    <source>
        <dbReference type="SAM" id="MobiDB-lite"/>
    </source>
</evidence>
<dbReference type="EMBL" id="JAODUP010000421">
    <property type="protein sequence ID" value="KAK2150134.1"/>
    <property type="molecule type" value="Genomic_DNA"/>
</dbReference>
<keyword evidence="3" id="KW-0547">Nucleotide-binding</keyword>
<sequence length="639" mass="70903">MASAVEVSEDFHPESLDKEIHNDAHDVYILCDYLPLFPKSKPLFKVTVTTGYMSWEPTTKEKRGSIKAKRHSLKGKRSSSKQSINDDEEYMKMRESILRRGGLFISLDDIVGCDCMKGMESGDCSAYLTVYAYPRRKKIGSRRTVRKRETLTLMFNSCDTYDGNLKEAKKWKKVIVCLLKKIRISDLQDLSNITLPTQKQMFVLINPFGGQGKALQLFQQRVVPILAEACITYEMTITEYAGHAKDMMLSFNIKAWYGILIVSGDGLIHEVINGLMERADWEEAIKTPIGVLPGGSGNALCCAISYQTGEPYLDNHLLHASFTIAKHSLIPMDLIAIDTFQGCRLYSFLSCCWGLMADVDIESEKYRHLGNARFTVGAVVRIMNLRRYRGRISFLPLEDYMPPSERCLQRSQSVVHTVTASGDSGITRSQSTVEPVDAQCLSSNLDGTTPSSDENTFQDVQENSARINGLEKVELNGNDGLNANGSNIEKITDDVIHATGSCVPTPLLVPLDKPVPSDWVTIEGEFVNVAAIYLSHLAKDMIAVSGSKLNDGAIYLNLAQGAISRLKLIQIFTAMQEGKHASSGEAEIIKVKAFRFEPQEKDGIMTCDGERIPYGPIQGQVLHSLVNIMSLKQSAAPQQ</sequence>
<dbReference type="PANTHER" id="PTHR12358:SF112">
    <property type="entry name" value="LD11247P-RELATED"/>
    <property type="match status" value="1"/>
</dbReference>
<evidence type="ECO:0000313" key="11">
    <source>
        <dbReference type="Proteomes" id="UP001208570"/>
    </source>
</evidence>
<keyword evidence="6" id="KW-0472">Membrane</keyword>
<evidence type="ECO:0000256" key="5">
    <source>
        <dbReference type="ARBA" id="ARBA00022840"/>
    </source>
</evidence>
<evidence type="ECO:0000256" key="2">
    <source>
        <dbReference type="ARBA" id="ARBA00022679"/>
    </source>
</evidence>
<feature type="domain" description="DAGKc" evidence="9">
    <location>
        <begin position="196"/>
        <end position="342"/>
    </location>
</feature>
<dbReference type="InterPro" id="IPR001206">
    <property type="entry name" value="Diacylglycerol_kinase_cat_dom"/>
</dbReference>
<dbReference type="GO" id="GO:0012505">
    <property type="term" value="C:endomembrane system"/>
    <property type="evidence" value="ECO:0007669"/>
    <property type="project" value="UniProtKB-SubCell"/>
</dbReference>
<dbReference type="PROSITE" id="PS50146">
    <property type="entry name" value="DAGK"/>
    <property type="match status" value="1"/>
</dbReference>
<dbReference type="InterPro" id="IPR016064">
    <property type="entry name" value="NAD/diacylglycerol_kinase_sf"/>
</dbReference>
<dbReference type="FunFam" id="3.40.50.10330:FF:000005">
    <property type="entry name" value="Sphingosine kinase 2"/>
    <property type="match status" value="1"/>
</dbReference>
<keyword evidence="5" id="KW-0067">ATP-binding</keyword>
<keyword evidence="2" id="KW-0808">Transferase</keyword>
<dbReference type="EC" id="2.7.1.91" evidence="7"/>
<evidence type="ECO:0000256" key="3">
    <source>
        <dbReference type="ARBA" id="ARBA00022741"/>
    </source>
</evidence>